<dbReference type="PANTHER" id="PTHR18866">
    <property type="entry name" value="CARBOXYLASE:PYRUVATE/ACETYL-COA/PROPIONYL-COA CARBOXYLASE"/>
    <property type="match status" value="1"/>
</dbReference>
<dbReference type="InterPro" id="IPR050856">
    <property type="entry name" value="Biotin_carboxylase_complex"/>
</dbReference>
<dbReference type="InterPro" id="IPR016185">
    <property type="entry name" value="PreATP-grasp_dom_sf"/>
</dbReference>
<name>A0AAW4VB20_PHOVU</name>
<dbReference type="EMBL" id="JAJCQG010000116">
    <property type="protein sequence ID" value="MCB7283525.1"/>
    <property type="molecule type" value="Genomic_DNA"/>
</dbReference>
<evidence type="ECO:0000256" key="1">
    <source>
        <dbReference type="ARBA" id="ARBA00022598"/>
    </source>
</evidence>
<gene>
    <name evidence="8" type="ORF">LI282_21160</name>
</gene>
<evidence type="ECO:0000256" key="2">
    <source>
        <dbReference type="ARBA" id="ARBA00022741"/>
    </source>
</evidence>
<dbReference type="Pfam" id="PF00289">
    <property type="entry name" value="Biotin_carb_N"/>
    <property type="match status" value="1"/>
</dbReference>
<dbReference type="InterPro" id="IPR005479">
    <property type="entry name" value="CPAse_ATP-bd"/>
</dbReference>
<feature type="domain" description="Biotin carboxylation" evidence="7">
    <location>
        <begin position="1"/>
        <end position="364"/>
    </location>
</feature>
<evidence type="ECO:0000313" key="8">
    <source>
        <dbReference type="EMBL" id="MCB7283525.1"/>
    </source>
</evidence>
<feature type="domain" description="ATP-grasp" evidence="6">
    <location>
        <begin position="120"/>
        <end position="317"/>
    </location>
</feature>
<dbReference type="Pfam" id="PF02786">
    <property type="entry name" value="CPSase_L_D2"/>
    <property type="match status" value="1"/>
</dbReference>
<dbReference type="AlphaFoldDB" id="A0AAW4VB20"/>
<evidence type="ECO:0000256" key="5">
    <source>
        <dbReference type="PROSITE-ProRule" id="PRU00409"/>
    </source>
</evidence>
<dbReference type="RefSeq" id="WP_227194265.1">
    <property type="nucleotide sequence ID" value="NZ_JAJCKV010000076.1"/>
</dbReference>
<comment type="caution">
    <text evidence="8">The sequence shown here is derived from an EMBL/GenBank/DDBJ whole genome shotgun (WGS) entry which is preliminary data.</text>
</comment>
<dbReference type="Gene3D" id="3.30.470.20">
    <property type="entry name" value="ATP-grasp fold, B domain"/>
    <property type="match status" value="1"/>
</dbReference>
<evidence type="ECO:0000259" key="6">
    <source>
        <dbReference type="PROSITE" id="PS50975"/>
    </source>
</evidence>
<dbReference type="InterPro" id="IPR011764">
    <property type="entry name" value="Biotin_carboxylation_dom"/>
</dbReference>
<evidence type="ECO:0000313" key="9">
    <source>
        <dbReference type="Proteomes" id="UP001199363"/>
    </source>
</evidence>
<dbReference type="PROSITE" id="PS50979">
    <property type="entry name" value="BC"/>
    <property type="match status" value="1"/>
</dbReference>
<dbReference type="FunFam" id="3.30.1490.20:FF:000018">
    <property type="entry name" value="Biotin carboxylase"/>
    <property type="match status" value="1"/>
</dbReference>
<keyword evidence="3 5" id="KW-0067">ATP-binding</keyword>
<dbReference type="PROSITE" id="PS00867">
    <property type="entry name" value="CPSASE_2"/>
    <property type="match status" value="1"/>
</dbReference>
<feature type="non-terminal residue" evidence="8">
    <location>
        <position position="364"/>
    </location>
</feature>
<dbReference type="PROSITE" id="PS00866">
    <property type="entry name" value="CPSASE_1"/>
    <property type="match status" value="1"/>
</dbReference>
<reference evidence="8" key="1">
    <citation type="submission" date="2021-10" db="EMBL/GenBank/DDBJ databases">
        <title>Collection of gut derived symbiotic bacterial strains cultured from healthy donors.</title>
        <authorList>
            <person name="Lin H."/>
            <person name="Littmann E."/>
            <person name="Kohout C."/>
            <person name="Pamer E.G."/>
        </authorList>
    </citation>
    <scope>NUCLEOTIDE SEQUENCE</scope>
    <source>
        <strain evidence="8">DFI.1.167</strain>
    </source>
</reference>
<dbReference type="GO" id="GO:0046872">
    <property type="term" value="F:metal ion binding"/>
    <property type="evidence" value="ECO:0007669"/>
    <property type="project" value="InterPro"/>
</dbReference>
<dbReference type="PROSITE" id="PS50975">
    <property type="entry name" value="ATP_GRASP"/>
    <property type="match status" value="1"/>
</dbReference>
<sequence>MIQKVLIANRGEIAVRVMRSCKEMGIRTVAVFSEADRTARHVMYADEACLIGPAASKESYLNIDNIIKAARQHHADAIHPGYGFLSENADFARRCKEEGIIFIGPAAETMEAMGDKIAARKRMIAAGVPVVPGTEQPLQSAEEAVRICNEIGYPVMLKASMGGGGKGMRLIHSEDEVVEAYNTARSESMSSFGDDTVYLEKFVEEPHHIEFQILGDNHGNVIHLFDRECSVQRRNQKIVEESPSPFLTPELRQEMGEKAVAAARAVNYSGAGTIEFLVDKNRNFYFLEMNTRLQVEHPITEEVVGVDLVKEQIRIANDEVLHLKQEELYQRGHAIECRICAEDTENNFMPSPGIIKQLTEPNGI</sequence>
<accession>A0AAW4VB20</accession>
<keyword evidence="1" id="KW-0436">Ligase</keyword>
<dbReference type="InterPro" id="IPR005481">
    <property type="entry name" value="BC-like_N"/>
</dbReference>
<keyword evidence="4" id="KW-0092">Biotin</keyword>
<dbReference type="Proteomes" id="UP001199363">
    <property type="component" value="Unassembled WGS sequence"/>
</dbReference>
<dbReference type="GO" id="GO:0016874">
    <property type="term" value="F:ligase activity"/>
    <property type="evidence" value="ECO:0007669"/>
    <property type="project" value="UniProtKB-KW"/>
</dbReference>
<dbReference type="PANTHER" id="PTHR18866:SF33">
    <property type="entry name" value="METHYLCROTONOYL-COA CARBOXYLASE SUBUNIT ALPHA, MITOCHONDRIAL-RELATED"/>
    <property type="match status" value="1"/>
</dbReference>
<proteinExistence type="predicted"/>
<protein>
    <submittedName>
        <fullName evidence="8">ATP-grasp domain-containing protein</fullName>
    </submittedName>
</protein>
<dbReference type="InterPro" id="IPR011761">
    <property type="entry name" value="ATP-grasp"/>
</dbReference>
<organism evidence="8 9">
    <name type="scientific">Phocaeicola vulgatus</name>
    <name type="common">Bacteroides vulgatus</name>
    <dbReference type="NCBI Taxonomy" id="821"/>
    <lineage>
        <taxon>Bacteria</taxon>
        <taxon>Pseudomonadati</taxon>
        <taxon>Bacteroidota</taxon>
        <taxon>Bacteroidia</taxon>
        <taxon>Bacteroidales</taxon>
        <taxon>Bacteroidaceae</taxon>
        <taxon>Phocaeicola</taxon>
    </lineage>
</organism>
<evidence type="ECO:0000259" key="7">
    <source>
        <dbReference type="PROSITE" id="PS50979"/>
    </source>
</evidence>
<evidence type="ECO:0000256" key="4">
    <source>
        <dbReference type="ARBA" id="ARBA00023267"/>
    </source>
</evidence>
<evidence type="ECO:0000256" key="3">
    <source>
        <dbReference type="ARBA" id="ARBA00022840"/>
    </source>
</evidence>
<dbReference type="SUPFAM" id="SSF52440">
    <property type="entry name" value="PreATP-grasp domain"/>
    <property type="match status" value="1"/>
</dbReference>
<keyword evidence="2 5" id="KW-0547">Nucleotide-binding</keyword>
<dbReference type="FunFam" id="3.40.50.20:FF:000010">
    <property type="entry name" value="Propionyl-CoA carboxylase subunit alpha"/>
    <property type="match status" value="1"/>
</dbReference>
<dbReference type="GO" id="GO:0005524">
    <property type="term" value="F:ATP binding"/>
    <property type="evidence" value="ECO:0007669"/>
    <property type="project" value="UniProtKB-UniRule"/>
</dbReference>
<dbReference type="SUPFAM" id="SSF56059">
    <property type="entry name" value="Glutathione synthetase ATP-binding domain-like"/>
    <property type="match status" value="1"/>
</dbReference>